<dbReference type="PANTHER" id="PTHR48021">
    <property type="match status" value="1"/>
</dbReference>
<dbReference type="SUPFAM" id="SSF103473">
    <property type="entry name" value="MFS general substrate transporter"/>
    <property type="match status" value="1"/>
</dbReference>
<keyword evidence="6 8" id="KW-1133">Transmembrane helix</keyword>
<proteinExistence type="predicted"/>
<evidence type="ECO:0000313" key="10">
    <source>
        <dbReference type="Proteomes" id="UP000079169"/>
    </source>
</evidence>
<feature type="transmembrane region" description="Helical" evidence="8">
    <location>
        <begin position="162"/>
        <end position="183"/>
    </location>
</feature>
<dbReference type="RefSeq" id="XP_008471383.1">
    <property type="nucleotide sequence ID" value="XM_008473161.3"/>
</dbReference>
<protein>
    <submittedName>
        <fullName evidence="11">Facilitated trehalose transporter Tret1-like</fullName>
    </submittedName>
</protein>
<accession>A0A1S3D095</accession>
<sequence>MTNHYDKRPSCTSAEFNSLVTNTKSKIRQYVTAFVVNIIAFGFGTVNGWPSPAQSMLQSPHPPIGDTPFTDEEISWLGSIVFIGGVIGSLVWSQVADRLGRKAAGYLTAVPFIISWSIMIFATDYWSLLGARFIVGIGCTGSLINVPLIVSEMADKDLRGPLGTCLVLSLNGGYLFSYVIGAFATFTQLNVSCAFVPIVFLVLFYWIPESPSFLISKDKVKEARESLLWYRGDDEDVTEVEMRFLQSQAFTKPNNVSVAALFTDRGVFRGFIIGFILIMGQQITGANFVLTYTASIFKAAGSKLEPDICTIIIGMLQLIASIVSCVVVNKAGRKILLLLTYLGIFLALSTMGACYYLIDTGTDISSFSFVPIVALSFFVTCNAMGVGPVPYILFGEILPGYIQNMAISVFFLFGIFGAFLTVKTYPTLNAIWGMHGTFLFYALCSLSMFIYTMLFVPETKGRSVRSILRELKGTPDTKKSAINETESTNSSTLGIDMTKSTLELTNHSS</sequence>
<comment type="subcellular location">
    <subcellularLocation>
        <location evidence="1">Cell membrane</location>
        <topology evidence="1">Multi-pass membrane protein</topology>
    </subcellularLocation>
</comment>
<dbReference type="PROSITE" id="PS50850">
    <property type="entry name" value="MFS"/>
    <property type="match status" value="1"/>
</dbReference>
<evidence type="ECO:0000259" key="9">
    <source>
        <dbReference type="PROSITE" id="PS50850"/>
    </source>
</evidence>
<reference evidence="11" key="1">
    <citation type="submission" date="2025-08" db="UniProtKB">
        <authorList>
            <consortium name="RefSeq"/>
        </authorList>
    </citation>
    <scope>IDENTIFICATION</scope>
</reference>
<feature type="transmembrane region" description="Helical" evidence="8">
    <location>
        <begin position="129"/>
        <end position="150"/>
    </location>
</feature>
<feature type="transmembrane region" description="Helical" evidence="8">
    <location>
        <begin position="30"/>
        <end position="49"/>
    </location>
</feature>
<dbReference type="FunFam" id="1.20.1250.20:FF:000218">
    <property type="entry name" value="facilitated trehalose transporter Tret1"/>
    <property type="match status" value="1"/>
</dbReference>
<dbReference type="PaxDb" id="121845-A0A1S3D095"/>
<keyword evidence="4" id="KW-0762">Sugar transport</keyword>
<feature type="transmembrane region" description="Helical" evidence="8">
    <location>
        <begin position="271"/>
        <end position="290"/>
    </location>
</feature>
<evidence type="ECO:0000256" key="3">
    <source>
        <dbReference type="ARBA" id="ARBA00022475"/>
    </source>
</evidence>
<dbReference type="Proteomes" id="UP000079169">
    <property type="component" value="Unplaced"/>
</dbReference>
<dbReference type="PANTHER" id="PTHR48021:SF33">
    <property type="entry name" value="AT22075P-RELATED"/>
    <property type="match status" value="1"/>
</dbReference>
<feature type="transmembrane region" description="Helical" evidence="8">
    <location>
        <begin position="310"/>
        <end position="328"/>
    </location>
</feature>
<gene>
    <name evidence="11" type="primary">LOC103508605</name>
</gene>
<feature type="transmembrane region" description="Helical" evidence="8">
    <location>
        <begin position="104"/>
        <end position="123"/>
    </location>
</feature>
<evidence type="ECO:0000256" key="8">
    <source>
        <dbReference type="SAM" id="Phobius"/>
    </source>
</evidence>
<dbReference type="PRINTS" id="PR00171">
    <property type="entry name" value="SUGRTRNSPORT"/>
</dbReference>
<dbReference type="Pfam" id="PF00083">
    <property type="entry name" value="Sugar_tr"/>
    <property type="match status" value="1"/>
</dbReference>
<evidence type="ECO:0000256" key="2">
    <source>
        <dbReference type="ARBA" id="ARBA00022448"/>
    </source>
</evidence>
<keyword evidence="5 8" id="KW-0812">Transmembrane</keyword>
<evidence type="ECO:0000256" key="7">
    <source>
        <dbReference type="ARBA" id="ARBA00023136"/>
    </source>
</evidence>
<dbReference type="InterPro" id="IPR003663">
    <property type="entry name" value="Sugar/inositol_transpt"/>
</dbReference>
<dbReference type="InterPro" id="IPR050549">
    <property type="entry name" value="MFS_Trehalose_Transporter"/>
</dbReference>
<dbReference type="Gene3D" id="1.20.1250.20">
    <property type="entry name" value="MFS general substrate transporter like domains"/>
    <property type="match status" value="1"/>
</dbReference>
<feature type="transmembrane region" description="Helical" evidence="8">
    <location>
        <begin position="370"/>
        <end position="394"/>
    </location>
</feature>
<keyword evidence="3" id="KW-1003">Cell membrane</keyword>
<dbReference type="GO" id="GO:0005886">
    <property type="term" value="C:plasma membrane"/>
    <property type="evidence" value="ECO:0007669"/>
    <property type="project" value="UniProtKB-SubCell"/>
</dbReference>
<feature type="transmembrane region" description="Helical" evidence="8">
    <location>
        <begin position="438"/>
        <end position="456"/>
    </location>
</feature>
<dbReference type="InterPro" id="IPR005828">
    <property type="entry name" value="MFS_sugar_transport-like"/>
</dbReference>
<feature type="transmembrane region" description="Helical" evidence="8">
    <location>
        <begin position="335"/>
        <end position="358"/>
    </location>
</feature>
<dbReference type="KEGG" id="dci:103508605"/>
<feature type="transmembrane region" description="Helical" evidence="8">
    <location>
        <begin position="406"/>
        <end position="426"/>
    </location>
</feature>
<dbReference type="CDD" id="cd17358">
    <property type="entry name" value="MFS_GLUT6_8_Class3_like"/>
    <property type="match status" value="1"/>
</dbReference>
<dbReference type="AlphaFoldDB" id="A0A1S3D095"/>
<dbReference type="STRING" id="121845.A0A1S3D095"/>
<name>A0A1S3D095_DIACI</name>
<dbReference type="InterPro" id="IPR036259">
    <property type="entry name" value="MFS_trans_sf"/>
</dbReference>
<evidence type="ECO:0000256" key="5">
    <source>
        <dbReference type="ARBA" id="ARBA00022692"/>
    </source>
</evidence>
<evidence type="ECO:0000256" key="6">
    <source>
        <dbReference type="ARBA" id="ARBA00022989"/>
    </source>
</evidence>
<keyword evidence="10" id="KW-1185">Reference proteome</keyword>
<dbReference type="InterPro" id="IPR020846">
    <property type="entry name" value="MFS_dom"/>
</dbReference>
<dbReference type="GeneID" id="103508605"/>
<feature type="domain" description="Major facilitator superfamily (MFS) profile" evidence="9">
    <location>
        <begin position="28"/>
        <end position="460"/>
    </location>
</feature>
<evidence type="ECO:0000256" key="1">
    <source>
        <dbReference type="ARBA" id="ARBA00004651"/>
    </source>
</evidence>
<dbReference type="GO" id="GO:0051119">
    <property type="term" value="F:sugar transmembrane transporter activity"/>
    <property type="evidence" value="ECO:0007669"/>
    <property type="project" value="InterPro"/>
</dbReference>
<feature type="transmembrane region" description="Helical" evidence="8">
    <location>
        <begin position="189"/>
        <end position="207"/>
    </location>
</feature>
<feature type="transmembrane region" description="Helical" evidence="8">
    <location>
        <begin position="74"/>
        <end position="92"/>
    </location>
</feature>
<evidence type="ECO:0000256" key="4">
    <source>
        <dbReference type="ARBA" id="ARBA00022597"/>
    </source>
</evidence>
<evidence type="ECO:0000313" key="11">
    <source>
        <dbReference type="RefSeq" id="XP_008471383.1"/>
    </source>
</evidence>
<dbReference type="InterPro" id="IPR044775">
    <property type="entry name" value="MFS_ERD6/Tret1-like"/>
</dbReference>
<keyword evidence="7 8" id="KW-0472">Membrane</keyword>
<dbReference type="OMA" id="EGTTIPW"/>
<keyword evidence="2" id="KW-0813">Transport</keyword>
<organism evidence="10 11">
    <name type="scientific">Diaphorina citri</name>
    <name type="common">Asian citrus psyllid</name>
    <dbReference type="NCBI Taxonomy" id="121845"/>
    <lineage>
        <taxon>Eukaryota</taxon>
        <taxon>Metazoa</taxon>
        <taxon>Ecdysozoa</taxon>
        <taxon>Arthropoda</taxon>
        <taxon>Hexapoda</taxon>
        <taxon>Insecta</taxon>
        <taxon>Pterygota</taxon>
        <taxon>Neoptera</taxon>
        <taxon>Paraneoptera</taxon>
        <taxon>Hemiptera</taxon>
        <taxon>Sternorrhyncha</taxon>
        <taxon>Psylloidea</taxon>
        <taxon>Psyllidae</taxon>
        <taxon>Diaphorininae</taxon>
        <taxon>Diaphorina</taxon>
    </lineage>
</organism>